<gene>
    <name evidence="6" type="primary">vhuD</name>
    <name evidence="6" type="ORF">PITCH_A640010</name>
</gene>
<evidence type="ECO:0000313" key="6">
    <source>
        <dbReference type="EMBL" id="SPD75467.1"/>
    </source>
</evidence>
<dbReference type="EC" id="1.12.99.-" evidence="6"/>
<dbReference type="InterPro" id="IPR003813">
    <property type="entry name" value="MvhD/FlpD"/>
</dbReference>
<evidence type="ECO:0000256" key="3">
    <source>
        <dbReference type="ARBA" id="ARBA00023004"/>
    </source>
</evidence>
<keyword evidence="2 6" id="KW-0560">Oxidoreductase</keyword>
<evidence type="ECO:0000256" key="4">
    <source>
        <dbReference type="ARBA" id="ARBA00023014"/>
    </source>
</evidence>
<dbReference type="GO" id="GO:0051536">
    <property type="term" value="F:iron-sulfur cluster binding"/>
    <property type="evidence" value="ECO:0007669"/>
    <property type="project" value="UniProtKB-KW"/>
</dbReference>
<organism evidence="6">
    <name type="scientific">uncultured Desulfobacterium sp</name>
    <dbReference type="NCBI Taxonomy" id="201089"/>
    <lineage>
        <taxon>Bacteria</taxon>
        <taxon>Pseudomonadati</taxon>
        <taxon>Thermodesulfobacteriota</taxon>
        <taxon>Desulfobacteria</taxon>
        <taxon>Desulfobacterales</taxon>
        <taxon>Desulfobacteriaceae</taxon>
        <taxon>Desulfobacterium</taxon>
        <taxon>environmental samples</taxon>
    </lineage>
</organism>
<feature type="domain" description="F420-non-reducing hydrogenase iron-sulfur subunit D" evidence="5">
    <location>
        <begin position="2"/>
        <end position="104"/>
    </location>
</feature>
<evidence type="ECO:0000256" key="1">
    <source>
        <dbReference type="ARBA" id="ARBA00022723"/>
    </source>
</evidence>
<keyword evidence="1" id="KW-0479">Metal-binding</keyword>
<evidence type="ECO:0000259" key="5">
    <source>
        <dbReference type="Pfam" id="PF02662"/>
    </source>
</evidence>
<dbReference type="AlphaFoldDB" id="A0A445N169"/>
<proteinExistence type="predicted"/>
<dbReference type="EMBL" id="OJIN01000208">
    <property type="protein sequence ID" value="SPD75467.1"/>
    <property type="molecule type" value="Genomic_DNA"/>
</dbReference>
<dbReference type="GO" id="GO:0046872">
    <property type="term" value="F:metal ion binding"/>
    <property type="evidence" value="ECO:0007669"/>
    <property type="project" value="UniProtKB-KW"/>
</dbReference>
<accession>A0A445N169</accession>
<keyword evidence="3" id="KW-0408">Iron</keyword>
<dbReference type="Pfam" id="PF02662">
    <property type="entry name" value="FlpD"/>
    <property type="match status" value="1"/>
</dbReference>
<protein>
    <submittedName>
        <fullName evidence="6">F420-non-reducing hydrogenase vhu iron-sulfur subunit D</fullName>
        <ecNumber evidence="6">1.12.99.-</ecNumber>
    </submittedName>
</protein>
<evidence type="ECO:0000256" key="2">
    <source>
        <dbReference type="ARBA" id="ARBA00023002"/>
    </source>
</evidence>
<sequence length="115" mass="12793">MRLRYPSNIKIIKLPCTGKVDVIHLLRSFEKGADGVYVLGCLEGACQFNNGNIRARKRVEQAQKILDSVGIGGERVKMYNLSSSEAPLFARIATEMTEKIMEMGPNPIKLRKKAA</sequence>
<keyword evidence="4" id="KW-0411">Iron-sulfur</keyword>
<dbReference type="GO" id="GO:0016491">
    <property type="term" value="F:oxidoreductase activity"/>
    <property type="evidence" value="ECO:0007669"/>
    <property type="project" value="UniProtKB-KW"/>
</dbReference>
<name>A0A445N169_9BACT</name>
<reference evidence="6" key="1">
    <citation type="submission" date="2018-01" db="EMBL/GenBank/DDBJ databases">
        <authorList>
            <person name="Regsiter A."/>
            <person name="William W."/>
        </authorList>
    </citation>
    <scope>NUCLEOTIDE SEQUENCE</scope>
    <source>
        <strain evidence="6">TRIP AH-1</strain>
    </source>
</reference>